<reference evidence="2" key="2">
    <citation type="submission" date="2019-07" db="EMBL/GenBank/DDBJ databases">
        <authorList>
            <person name="Yang Y."/>
            <person name="Bocs S."/>
            <person name="Baudouin L."/>
        </authorList>
    </citation>
    <scope>NUCLEOTIDE SEQUENCE</scope>
    <source>
        <tissue evidence="2">Spear leaf of Hainan Tall coconut</tissue>
    </source>
</reference>
<evidence type="ECO:0000256" key="1">
    <source>
        <dbReference type="SAM" id="MobiDB-lite"/>
    </source>
</evidence>
<reference evidence="2" key="1">
    <citation type="journal article" date="2017" name="Gigascience">
        <title>The genome draft of coconut (Cocos nucifera).</title>
        <authorList>
            <person name="Xiao Y."/>
            <person name="Xu P."/>
            <person name="Fan H."/>
            <person name="Baudouin L."/>
            <person name="Xia W."/>
            <person name="Bocs S."/>
            <person name="Xu J."/>
            <person name="Li Q."/>
            <person name="Guo A."/>
            <person name="Zhou L."/>
            <person name="Li J."/>
            <person name="Wu Y."/>
            <person name="Ma Z."/>
            <person name="Armero A."/>
            <person name="Issali A.E."/>
            <person name="Liu N."/>
            <person name="Peng M."/>
            <person name="Yang Y."/>
        </authorList>
    </citation>
    <scope>NUCLEOTIDE SEQUENCE</scope>
    <source>
        <tissue evidence="2">Spear leaf of Hainan Tall coconut</tissue>
    </source>
</reference>
<dbReference type="AlphaFoldDB" id="A0A8K0N2G8"/>
<evidence type="ECO:0000313" key="3">
    <source>
        <dbReference type="Proteomes" id="UP000797356"/>
    </source>
</evidence>
<proteinExistence type="predicted"/>
<gene>
    <name evidence="2" type="ORF">COCNU_06G003540</name>
</gene>
<keyword evidence="3" id="KW-1185">Reference proteome</keyword>
<protein>
    <submittedName>
        <fullName evidence="2">Putative WRKY transcription factor 22</fullName>
    </submittedName>
</protein>
<dbReference type="GO" id="GO:0003700">
    <property type="term" value="F:DNA-binding transcription factor activity"/>
    <property type="evidence" value="ECO:0007669"/>
    <property type="project" value="InterPro"/>
</dbReference>
<organism evidence="2 3">
    <name type="scientific">Cocos nucifera</name>
    <name type="common">Coconut palm</name>
    <dbReference type="NCBI Taxonomy" id="13894"/>
    <lineage>
        <taxon>Eukaryota</taxon>
        <taxon>Viridiplantae</taxon>
        <taxon>Streptophyta</taxon>
        <taxon>Embryophyta</taxon>
        <taxon>Tracheophyta</taxon>
        <taxon>Spermatophyta</taxon>
        <taxon>Magnoliopsida</taxon>
        <taxon>Liliopsida</taxon>
        <taxon>Arecaceae</taxon>
        <taxon>Arecoideae</taxon>
        <taxon>Cocoseae</taxon>
        <taxon>Attaleinae</taxon>
        <taxon>Cocos</taxon>
    </lineage>
</organism>
<feature type="compositionally biased region" description="Acidic residues" evidence="1">
    <location>
        <begin position="74"/>
        <end position="83"/>
    </location>
</feature>
<dbReference type="Proteomes" id="UP000797356">
    <property type="component" value="Chromosome 6"/>
</dbReference>
<dbReference type="PANTHER" id="PTHR32096">
    <property type="entry name" value="WRKY TRANSCRIPTION FACTOR 30-RELATED-RELATED"/>
    <property type="match status" value="1"/>
</dbReference>
<dbReference type="PANTHER" id="PTHR32096:SF18">
    <property type="entry name" value="DISEASE RESISTANCE PROTEIN RRS1B-RELATED"/>
    <property type="match status" value="1"/>
</dbReference>
<feature type="region of interest" description="Disordered" evidence="1">
    <location>
        <begin position="1"/>
        <end position="84"/>
    </location>
</feature>
<dbReference type="EMBL" id="CM017877">
    <property type="protein sequence ID" value="KAG1346525.1"/>
    <property type="molecule type" value="Genomic_DNA"/>
</dbReference>
<dbReference type="OrthoDB" id="10618093at2759"/>
<accession>A0A8K0N2G8</accession>
<evidence type="ECO:0000313" key="2">
    <source>
        <dbReference type="EMBL" id="KAG1346525.1"/>
    </source>
</evidence>
<name>A0A8K0N2G8_COCNU</name>
<dbReference type="GO" id="GO:0000976">
    <property type="term" value="F:transcription cis-regulatory region binding"/>
    <property type="evidence" value="ECO:0007669"/>
    <property type="project" value="TreeGrafter"/>
</dbReference>
<sequence length="151" mass="16011">MLVVTYTDEHNHPLPSHRNSLAGSTRQKLPPPPAPAATSPSNSGGGQDGDRMPPCNTSSSCVEDEPLRQQKGEAEEDEEEEEGLTVADIEMVGEEDVLFWEFERGGGRTGVGAAELPAISGFYADEGGFAEHFFASTWMANSNAAAAAWGS</sequence>
<feature type="compositionally biased region" description="Polar residues" evidence="1">
    <location>
        <begin position="17"/>
        <end position="27"/>
    </location>
</feature>
<comment type="caution">
    <text evidence="2">The sequence shown here is derived from an EMBL/GenBank/DDBJ whole genome shotgun (WGS) entry which is preliminary data.</text>
</comment>
<dbReference type="InterPro" id="IPR044810">
    <property type="entry name" value="WRKY_plant"/>
</dbReference>
<dbReference type="GO" id="GO:0005634">
    <property type="term" value="C:nucleus"/>
    <property type="evidence" value="ECO:0007669"/>
    <property type="project" value="TreeGrafter"/>
</dbReference>